<gene>
    <name evidence="18" type="ORF">SAMN04488136_113128</name>
</gene>
<evidence type="ECO:0000256" key="3">
    <source>
        <dbReference type="ARBA" id="ARBA00022448"/>
    </source>
</evidence>
<evidence type="ECO:0000259" key="16">
    <source>
        <dbReference type="Pfam" id="PF10531"/>
    </source>
</evidence>
<keyword evidence="7" id="KW-0732">Signal</keyword>
<dbReference type="GO" id="GO:0015288">
    <property type="term" value="F:porin activity"/>
    <property type="evidence" value="ECO:0007669"/>
    <property type="project" value="UniProtKB-KW"/>
</dbReference>
<evidence type="ECO:0000256" key="12">
    <source>
        <dbReference type="ARBA" id="ARBA00023139"/>
    </source>
</evidence>
<dbReference type="GO" id="GO:0009279">
    <property type="term" value="C:cell outer membrane"/>
    <property type="evidence" value="ECO:0007669"/>
    <property type="project" value="UniProtKB-SubCell"/>
</dbReference>
<dbReference type="Gene3D" id="3.30.1950.10">
    <property type="entry name" value="wza like domain"/>
    <property type="match status" value="1"/>
</dbReference>
<evidence type="ECO:0000256" key="8">
    <source>
        <dbReference type="ARBA" id="ARBA00023047"/>
    </source>
</evidence>
<keyword evidence="19" id="KW-1185">Reference proteome</keyword>
<protein>
    <submittedName>
        <fullName evidence="18">Protein involved in polysaccharide export, contains SLBB domain of the beta-grasp fold</fullName>
    </submittedName>
</protein>
<reference evidence="18 19" key="1">
    <citation type="submission" date="2016-10" db="EMBL/GenBank/DDBJ databases">
        <authorList>
            <person name="de Groot N.N."/>
        </authorList>
    </citation>
    <scope>NUCLEOTIDE SEQUENCE [LARGE SCALE GENOMIC DNA]</scope>
    <source>
        <strain evidence="18 19">CGMCC 1.10228</strain>
    </source>
</reference>
<evidence type="ECO:0000256" key="14">
    <source>
        <dbReference type="ARBA" id="ARBA00023288"/>
    </source>
</evidence>
<dbReference type="Proteomes" id="UP000198854">
    <property type="component" value="Unassembled WGS sequence"/>
</dbReference>
<evidence type="ECO:0000259" key="15">
    <source>
        <dbReference type="Pfam" id="PF02563"/>
    </source>
</evidence>
<dbReference type="Gene3D" id="3.10.560.10">
    <property type="entry name" value="Outer membrane lipoprotein wza domain like"/>
    <property type="match status" value="6"/>
</dbReference>
<evidence type="ECO:0000313" key="19">
    <source>
        <dbReference type="Proteomes" id="UP000198854"/>
    </source>
</evidence>
<keyword evidence="12" id="KW-0564">Palmitate</keyword>
<keyword evidence="5" id="KW-0762">Sugar transport</keyword>
<dbReference type="GO" id="GO:0046930">
    <property type="term" value="C:pore complex"/>
    <property type="evidence" value="ECO:0007669"/>
    <property type="project" value="UniProtKB-KW"/>
</dbReference>
<dbReference type="RefSeq" id="WP_093274244.1">
    <property type="nucleotide sequence ID" value="NZ_FNDD01000013.1"/>
</dbReference>
<dbReference type="GO" id="GO:0006811">
    <property type="term" value="P:monoatomic ion transport"/>
    <property type="evidence" value="ECO:0007669"/>
    <property type="project" value="UniProtKB-KW"/>
</dbReference>
<organism evidence="18 19">
    <name type="scientific">Vibrio xiamenensis</name>
    <dbReference type="NCBI Taxonomy" id="861298"/>
    <lineage>
        <taxon>Bacteria</taxon>
        <taxon>Pseudomonadati</taxon>
        <taxon>Pseudomonadota</taxon>
        <taxon>Gammaproteobacteria</taxon>
        <taxon>Vibrionales</taxon>
        <taxon>Vibrionaceae</taxon>
        <taxon>Vibrio</taxon>
    </lineage>
</organism>
<evidence type="ECO:0000256" key="10">
    <source>
        <dbReference type="ARBA" id="ARBA00023114"/>
    </source>
</evidence>
<keyword evidence="9" id="KW-0406">Ion transport</keyword>
<dbReference type="InterPro" id="IPR054765">
    <property type="entry name" value="SLBB_dom"/>
</dbReference>
<feature type="domain" description="Soluble ligand binding" evidence="16">
    <location>
        <begin position="288"/>
        <end position="338"/>
    </location>
</feature>
<feature type="domain" description="Soluble ligand binding" evidence="16">
    <location>
        <begin position="641"/>
        <end position="673"/>
    </location>
</feature>
<keyword evidence="3" id="KW-0813">Transport</keyword>
<dbReference type="InterPro" id="IPR003715">
    <property type="entry name" value="Poly_export_N"/>
</dbReference>
<evidence type="ECO:0000313" key="18">
    <source>
        <dbReference type="EMBL" id="SDH34008.1"/>
    </source>
</evidence>
<keyword evidence="13" id="KW-0998">Cell outer membrane</keyword>
<feature type="domain" description="SLBB" evidence="17">
    <location>
        <begin position="204"/>
        <end position="281"/>
    </location>
</feature>
<dbReference type="InterPro" id="IPR049712">
    <property type="entry name" value="Poly_export"/>
</dbReference>
<evidence type="ECO:0000256" key="4">
    <source>
        <dbReference type="ARBA" id="ARBA00022452"/>
    </source>
</evidence>
<dbReference type="Pfam" id="PF10531">
    <property type="entry name" value="SLBB"/>
    <property type="match status" value="4"/>
</dbReference>
<keyword evidence="11" id="KW-0472">Membrane</keyword>
<sequence length="876" mass="96622">MLNYKTLTVKWLTILMCILFVQLSFATSLTPTQITQFNSLPQAQKEALARQLGVDLDAVQAANAQTSGQGNEEINAPVRVSNLENKEVSSNLETSKEETRLPSFGYDFFDGQAQSFSAVDNMPIPLDYVIAPGDVIRVTLYGKTDREYQLKVDRDGKITFPEFGPEYVAGQTFEELKQYIKSLISKKIIGVETMVSLGSMRTMQVFVTGEVKKPGAYNVNGITTLSQLILSSGGVKESGSLRHIVLKRNGKSVGNFDAYNLLLNGDASQDIRLMSGDTLFIPVKKQTIAIEGAVARPAYYELKGASTLEDALNYAGGSTAKAYLPKVSIIRYSTSGKSQFTVDLTKRDGRNYVLQNGDEVIVPQVSERLNHAIALRGEVARQGTYTYHAGMKVSDVITSLRSDLKETADLNYALVVRENSLSGKINVLQFNLSQAILSPSSQDNLSLQENDQIFVFDNGVDSDYWYRSKKNERVKVDVHQIKSKVESVDGETGAVIIKDAKEKNEADLNGASHSDTVKRTSREELLRPIIDRIKAQSSLHEPASLIEVTGAVKYPGVYPLPKNADFSKVIAAVGGFSEQAYMYKAELSRYQKTSNSFEVTHRNFSPQEVLSGSETLDLSPQDSIIIKTQPNWQKDNTIELQGEVVFPGTYTFQRGERISDVIRRAGGLTSFAYPHGAVFSRDSLKRQEQERLKLLNVHLKQEIGSLALRRQTSNASYTSSPTEAMAVADQLSSTEAIGRLVIDLPLALEGKTSSDIMLEKGDKLYIPAKQPIISVMGEVQFASNHTFDSNKTVDDYISEAGGSKKQADIDRIYVVRADGSVYLPNNSFWFSRQSKPLEPGDTIIVPIDTDYLDGLSSLTSATQILYQIGVAWSAIK</sequence>
<feature type="domain" description="Polysaccharide export protein N-terminal" evidence="15">
    <location>
        <begin position="126"/>
        <end position="196"/>
    </location>
</feature>
<dbReference type="EMBL" id="FNDD01000013">
    <property type="protein sequence ID" value="SDH34008.1"/>
    <property type="molecule type" value="Genomic_DNA"/>
</dbReference>
<feature type="domain" description="Soluble ligand binding" evidence="16">
    <location>
        <begin position="773"/>
        <end position="822"/>
    </location>
</feature>
<dbReference type="GO" id="GO:0015159">
    <property type="term" value="F:polysaccharide transmembrane transporter activity"/>
    <property type="evidence" value="ECO:0007669"/>
    <property type="project" value="InterPro"/>
</dbReference>
<dbReference type="PANTHER" id="PTHR33619:SF3">
    <property type="entry name" value="POLYSACCHARIDE EXPORT PROTEIN GFCE-RELATED"/>
    <property type="match status" value="1"/>
</dbReference>
<dbReference type="AlphaFoldDB" id="A0A1G8BLQ2"/>
<dbReference type="InterPro" id="IPR019554">
    <property type="entry name" value="Soluble_ligand-bd"/>
</dbReference>
<evidence type="ECO:0000256" key="2">
    <source>
        <dbReference type="ARBA" id="ARBA00009450"/>
    </source>
</evidence>
<keyword evidence="10" id="KW-0626">Porin</keyword>
<keyword evidence="4" id="KW-1134">Transmembrane beta strand</keyword>
<dbReference type="STRING" id="861298.SAMN04488136_113128"/>
<accession>A0A1G8BLQ2</accession>
<evidence type="ECO:0000256" key="1">
    <source>
        <dbReference type="ARBA" id="ARBA00004571"/>
    </source>
</evidence>
<evidence type="ECO:0000256" key="9">
    <source>
        <dbReference type="ARBA" id="ARBA00023065"/>
    </source>
</evidence>
<evidence type="ECO:0000259" key="17">
    <source>
        <dbReference type="Pfam" id="PF22461"/>
    </source>
</evidence>
<comment type="similarity">
    <text evidence="2">Belongs to the BexD/CtrA/VexA family.</text>
</comment>
<evidence type="ECO:0000256" key="13">
    <source>
        <dbReference type="ARBA" id="ARBA00023237"/>
    </source>
</evidence>
<name>A0A1G8BLQ2_9VIBR</name>
<keyword evidence="14" id="KW-0449">Lipoprotein</keyword>
<evidence type="ECO:0000256" key="11">
    <source>
        <dbReference type="ARBA" id="ARBA00023136"/>
    </source>
</evidence>
<dbReference type="OrthoDB" id="9808948at2"/>
<dbReference type="PANTHER" id="PTHR33619">
    <property type="entry name" value="POLYSACCHARIDE EXPORT PROTEIN GFCE-RELATED"/>
    <property type="match status" value="1"/>
</dbReference>
<dbReference type="Pfam" id="PF22461">
    <property type="entry name" value="SLBB_2"/>
    <property type="match status" value="1"/>
</dbReference>
<dbReference type="Pfam" id="PF02563">
    <property type="entry name" value="Poly_export"/>
    <property type="match status" value="1"/>
</dbReference>
<proteinExistence type="inferred from homology"/>
<feature type="domain" description="Soluble ligand binding" evidence="16">
    <location>
        <begin position="546"/>
        <end position="584"/>
    </location>
</feature>
<comment type="subcellular location">
    <subcellularLocation>
        <location evidence="1">Cell outer membrane</location>
        <topology evidence="1">Multi-pass membrane protein</topology>
    </subcellularLocation>
</comment>
<evidence type="ECO:0000256" key="6">
    <source>
        <dbReference type="ARBA" id="ARBA00022692"/>
    </source>
</evidence>
<keyword evidence="6" id="KW-0812">Transmembrane</keyword>
<evidence type="ECO:0000256" key="7">
    <source>
        <dbReference type="ARBA" id="ARBA00022729"/>
    </source>
</evidence>
<keyword evidence="8" id="KW-0625">Polysaccharide transport</keyword>
<evidence type="ECO:0000256" key="5">
    <source>
        <dbReference type="ARBA" id="ARBA00022597"/>
    </source>
</evidence>